<organism evidence="2 3">
    <name type="scientific">Geovibrio thiophilus</name>
    <dbReference type="NCBI Taxonomy" id="139438"/>
    <lineage>
        <taxon>Bacteria</taxon>
        <taxon>Pseudomonadati</taxon>
        <taxon>Deferribacterota</taxon>
        <taxon>Deferribacteres</taxon>
        <taxon>Deferribacterales</taxon>
        <taxon>Geovibrionaceae</taxon>
        <taxon>Geovibrio</taxon>
    </lineage>
</organism>
<name>A0A3R5V264_9BACT</name>
<sequence length="93" mass="10153">MDIKPLKSKLRIIFPGECENFMAEEALAALQNTDLTSKTAAEIDLSAVRTMDTTFVNILISLLNTLKEKGIKYEITGKSSEASRVTGLYGLGI</sequence>
<dbReference type="Proteomes" id="UP000287502">
    <property type="component" value="Chromosome"/>
</dbReference>
<keyword evidence="3" id="KW-1185">Reference proteome</keyword>
<reference evidence="2 3" key="1">
    <citation type="submission" date="2019-01" db="EMBL/GenBank/DDBJ databases">
        <title>Geovibrio thiophilus DSM 11263, complete genome.</title>
        <authorList>
            <person name="Spring S."/>
            <person name="Bunk B."/>
            <person name="Sproer C."/>
        </authorList>
    </citation>
    <scope>NUCLEOTIDE SEQUENCE [LARGE SCALE GENOMIC DNA]</scope>
    <source>
        <strain evidence="2 3">DSM 11263</strain>
    </source>
</reference>
<accession>A0A3R5V264</accession>
<dbReference type="OrthoDB" id="9809245at2"/>
<proteinExistence type="predicted"/>
<dbReference type="KEGG" id="gtl:EP073_10205"/>
<evidence type="ECO:0000259" key="1">
    <source>
        <dbReference type="PROSITE" id="PS50801"/>
    </source>
</evidence>
<gene>
    <name evidence="2" type="ORF">EP073_10205</name>
</gene>
<dbReference type="RefSeq" id="WP_128467048.1">
    <property type="nucleotide sequence ID" value="NZ_CP035108.1"/>
</dbReference>
<dbReference type="Gene3D" id="3.30.750.24">
    <property type="entry name" value="STAS domain"/>
    <property type="match status" value="1"/>
</dbReference>
<dbReference type="EMBL" id="CP035108">
    <property type="protein sequence ID" value="QAR33762.1"/>
    <property type="molecule type" value="Genomic_DNA"/>
</dbReference>
<dbReference type="SUPFAM" id="SSF52091">
    <property type="entry name" value="SpoIIaa-like"/>
    <property type="match status" value="1"/>
</dbReference>
<feature type="domain" description="STAS" evidence="1">
    <location>
        <begin position="43"/>
        <end position="93"/>
    </location>
</feature>
<dbReference type="InterPro" id="IPR036513">
    <property type="entry name" value="STAS_dom_sf"/>
</dbReference>
<protein>
    <submittedName>
        <fullName evidence="2">STAS domain-containing protein</fullName>
    </submittedName>
</protein>
<evidence type="ECO:0000313" key="2">
    <source>
        <dbReference type="EMBL" id="QAR33762.1"/>
    </source>
</evidence>
<dbReference type="InterPro" id="IPR002645">
    <property type="entry name" value="STAS_dom"/>
</dbReference>
<dbReference type="PROSITE" id="PS50801">
    <property type="entry name" value="STAS"/>
    <property type="match status" value="1"/>
</dbReference>
<dbReference type="AlphaFoldDB" id="A0A3R5V264"/>
<evidence type="ECO:0000313" key="3">
    <source>
        <dbReference type="Proteomes" id="UP000287502"/>
    </source>
</evidence>